<reference evidence="3 4" key="1">
    <citation type="submission" date="2018-02" db="EMBL/GenBank/DDBJ databases">
        <title>The genomes of Aspergillus section Nigri reveals drivers in fungal speciation.</title>
        <authorList>
            <consortium name="DOE Joint Genome Institute"/>
            <person name="Vesth T.C."/>
            <person name="Nybo J."/>
            <person name="Theobald S."/>
            <person name="Brandl J."/>
            <person name="Frisvad J.C."/>
            <person name="Nielsen K.F."/>
            <person name="Lyhne E.K."/>
            <person name="Kogle M.E."/>
            <person name="Kuo A."/>
            <person name="Riley R."/>
            <person name="Clum A."/>
            <person name="Nolan M."/>
            <person name="Lipzen A."/>
            <person name="Salamov A."/>
            <person name="Henrissat B."/>
            <person name="Wiebenga A."/>
            <person name="De vries R.P."/>
            <person name="Grigoriev I.V."/>
            <person name="Mortensen U.H."/>
            <person name="Andersen M.R."/>
            <person name="Baker S.E."/>
        </authorList>
    </citation>
    <scope>NUCLEOTIDE SEQUENCE [LARGE SCALE GENOMIC DNA]</scope>
    <source>
        <strain evidence="3 4">CBS 707.79</strain>
    </source>
</reference>
<feature type="compositionally biased region" description="Basic and acidic residues" evidence="1">
    <location>
        <begin position="353"/>
        <end position="370"/>
    </location>
</feature>
<dbReference type="InterPro" id="IPR006569">
    <property type="entry name" value="CID_dom"/>
</dbReference>
<feature type="compositionally biased region" description="Gly residues" evidence="1">
    <location>
        <begin position="564"/>
        <end position="579"/>
    </location>
</feature>
<dbReference type="VEuPathDB" id="FungiDB:BO71DRAFT_397360"/>
<dbReference type="OrthoDB" id="21470at2759"/>
<gene>
    <name evidence="3" type="ORF">BO71DRAFT_397360</name>
</gene>
<feature type="compositionally biased region" description="Pro residues" evidence="1">
    <location>
        <begin position="450"/>
        <end position="473"/>
    </location>
</feature>
<evidence type="ECO:0000313" key="4">
    <source>
        <dbReference type="Proteomes" id="UP000247810"/>
    </source>
</evidence>
<feature type="region of interest" description="Disordered" evidence="1">
    <location>
        <begin position="339"/>
        <end position="579"/>
    </location>
</feature>
<dbReference type="PROSITE" id="PS51391">
    <property type="entry name" value="CID"/>
    <property type="match status" value="1"/>
</dbReference>
<sequence>MASHQLAIAKASFSAGLLRPDPTSVPRDKITAFHTSLDRALSRCTPANIQTCKSWLLEHVVSSSNRVGGWAKYLAALSGSFTGATNNGGGDAAAPRQTSGKRKQLHILYLLNDVLHHTKYHVNTSAAFPTLSGSLQPHVVELLGYAASYDREKHPKHHGRLDELLDIWDENGYYGSDYVHKLREVVKTSAVSGPIKTSLSVEESDLGYLGSGATQRPPGKAVPYNMPATHGDPSMPFYDLPAGNLVPHIIPDSTVPLRSESIKPLQFLAGPADENLVVALKKFMKDVDRIYGTRGEPEHEDDEFVDIDDLGQTVVRDADGEVVEGETYYGWSRSFCQQMRKRNTKRSSRSRSRSRDSFKRRRYSDSEGSSRSRSRSPRRSRRYDSRSRTRSPSRSRSPSWKRSPSRPRERSQSYSPRPTAPRTNPPAEYPPPPTHHHHPQQQHAPYGNTVPPPPPPTGYHPPPPPPIPYPPPGGSGVPHGFPPGLPSAPPPPPPPNYQGTWPPPPPPSMPNFGPPPGHHAPPHPSHFPPPYGRGQYAQQMPPGSYHFPPPHSGGPPHGGPPPQGGGGRGWGYGNDRGWR</sequence>
<evidence type="ECO:0000256" key="1">
    <source>
        <dbReference type="SAM" id="MobiDB-lite"/>
    </source>
</evidence>
<dbReference type="GO" id="GO:0048471">
    <property type="term" value="C:perinuclear region of cytoplasm"/>
    <property type="evidence" value="ECO:0007669"/>
    <property type="project" value="TreeGrafter"/>
</dbReference>
<proteinExistence type="predicted"/>
<name>A0A319DPS9_9EURO</name>
<feature type="domain" description="CID" evidence="2">
    <location>
        <begin position="25"/>
        <end position="190"/>
    </location>
</feature>
<dbReference type="EMBL" id="KZ825842">
    <property type="protein sequence ID" value="PYH96117.1"/>
    <property type="molecule type" value="Genomic_DNA"/>
</dbReference>
<dbReference type="AlphaFoldDB" id="A0A319DPS9"/>
<organism evidence="3 4">
    <name type="scientific">Aspergillus ellipticus CBS 707.79</name>
    <dbReference type="NCBI Taxonomy" id="1448320"/>
    <lineage>
        <taxon>Eukaryota</taxon>
        <taxon>Fungi</taxon>
        <taxon>Dikarya</taxon>
        <taxon>Ascomycota</taxon>
        <taxon>Pezizomycotina</taxon>
        <taxon>Eurotiomycetes</taxon>
        <taxon>Eurotiomycetidae</taxon>
        <taxon>Eurotiales</taxon>
        <taxon>Aspergillaceae</taxon>
        <taxon>Aspergillus</taxon>
        <taxon>Aspergillus subgen. Circumdati</taxon>
    </lineage>
</organism>
<keyword evidence="4" id="KW-1185">Reference proteome</keyword>
<dbReference type="STRING" id="1448320.A0A319DPS9"/>
<feature type="compositionally biased region" description="Pro residues" evidence="1">
    <location>
        <begin position="480"/>
        <end position="531"/>
    </location>
</feature>
<dbReference type="Proteomes" id="UP000247810">
    <property type="component" value="Unassembled WGS sequence"/>
</dbReference>
<accession>A0A319DPS9</accession>
<dbReference type="Pfam" id="PF04818">
    <property type="entry name" value="CID"/>
    <property type="match status" value="1"/>
</dbReference>
<feature type="compositionally biased region" description="Basic residues" evidence="1">
    <location>
        <begin position="339"/>
        <end position="352"/>
    </location>
</feature>
<feature type="compositionally biased region" description="Pro residues" evidence="1">
    <location>
        <begin position="547"/>
        <end position="563"/>
    </location>
</feature>
<dbReference type="Gene3D" id="1.25.40.90">
    <property type="match status" value="1"/>
</dbReference>
<feature type="compositionally biased region" description="Low complexity" evidence="1">
    <location>
        <begin position="412"/>
        <end position="422"/>
    </location>
</feature>
<evidence type="ECO:0000313" key="3">
    <source>
        <dbReference type="EMBL" id="PYH96117.1"/>
    </source>
</evidence>
<dbReference type="GO" id="GO:0006874">
    <property type="term" value="P:intracellular calcium ion homeostasis"/>
    <property type="evidence" value="ECO:0007669"/>
    <property type="project" value="TreeGrafter"/>
</dbReference>
<dbReference type="PANTHER" id="PTHR12323">
    <property type="entry name" value="SR-RELATED CTD ASSOCIATED FACTOR 6"/>
    <property type="match status" value="1"/>
</dbReference>
<dbReference type="InterPro" id="IPR008942">
    <property type="entry name" value="ENTH_VHS"/>
</dbReference>
<feature type="compositionally biased region" description="Basic residues" evidence="1">
    <location>
        <begin position="372"/>
        <end position="381"/>
    </location>
</feature>
<dbReference type="SMART" id="SM00582">
    <property type="entry name" value="RPR"/>
    <property type="match status" value="1"/>
</dbReference>
<evidence type="ECO:0000259" key="2">
    <source>
        <dbReference type="PROSITE" id="PS51391"/>
    </source>
</evidence>
<dbReference type="PANTHER" id="PTHR12323:SF0">
    <property type="entry name" value="CALCIUM HOMEOSTASIS ENDOPLASMIC RETICULUM PROTEIN"/>
    <property type="match status" value="1"/>
</dbReference>
<protein>
    <recommendedName>
        <fullName evidence="2">CID domain-containing protein</fullName>
    </recommendedName>
</protein>
<feature type="compositionally biased region" description="Pro residues" evidence="1">
    <location>
        <begin position="423"/>
        <end position="433"/>
    </location>
</feature>